<organism evidence="2">
    <name type="scientific">Octopus bimaculoides</name>
    <name type="common">California two-spotted octopus</name>
    <dbReference type="NCBI Taxonomy" id="37653"/>
    <lineage>
        <taxon>Eukaryota</taxon>
        <taxon>Metazoa</taxon>
        <taxon>Spiralia</taxon>
        <taxon>Lophotrochozoa</taxon>
        <taxon>Mollusca</taxon>
        <taxon>Cephalopoda</taxon>
        <taxon>Coleoidea</taxon>
        <taxon>Octopodiformes</taxon>
        <taxon>Octopoda</taxon>
        <taxon>Incirrata</taxon>
        <taxon>Octopodidae</taxon>
        <taxon>Octopus</taxon>
    </lineage>
</organism>
<proteinExistence type="predicted"/>
<dbReference type="EMBL" id="KQ423812">
    <property type="protein sequence ID" value="KOF72142.1"/>
    <property type="molecule type" value="Genomic_DNA"/>
</dbReference>
<protein>
    <submittedName>
        <fullName evidence="2">Uncharacterized protein</fullName>
    </submittedName>
</protein>
<feature type="region of interest" description="Disordered" evidence="1">
    <location>
        <begin position="85"/>
        <end position="118"/>
    </location>
</feature>
<dbReference type="OrthoDB" id="1922186at2759"/>
<gene>
    <name evidence="2" type="ORF">OCBIM_22039962mg</name>
</gene>
<sequence length="266" mass="28128">MADLEQCKGIGDPLGSVNPLNAINTATGPAQGPSVGASPCIFIVPNLSQVSRSRNNALNVENCGINNGACVNVGVNMLERAVMSPEEEHGEEVQSQEHQQQQERGFCDGPMSDADPGSNPNVDIVEDSAIQGISDSMANNGDQYFNATFRSSCHMTEFSPMMMDTSGATIRDYVGKSPTALNHSSSSPSFTTYSQMTTISAPSPHVTPALNSSVSIISATSPSQSPRISPSNSPMLIRRTESPVSSLRQNTVGLKSASNTIQVSYR</sequence>
<reference evidence="2" key="1">
    <citation type="submission" date="2015-07" db="EMBL/GenBank/DDBJ databases">
        <title>MeaNS - Measles Nucleotide Surveillance Program.</title>
        <authorList>
            <person name="Tran T."/>
            <person name="Druce J."/>
        </authorList>
    </citation>
    <scope>NUCLEOTIDE SEQUENCE</scope>
    <source>
        <strain evidence="2">UCB-OBI-ISO-001</strain>
        <tissue evidence="2">Gonad</tissue>
    </source>
</reference>
<evidence type="ECO:0000313" key="2">
    <source>
        <dbReference type="EMBL" id="KOF72142.1"/>
    </source>
</evidence>
<name>A0A0L8G538_OCTBM</name>
<dbReference type="AlphaFoldDB" id="A0A0L8G538"/>
<accession>A0A0L8G538</accession>
<evidence type="ECO:0000256" key="1">
    <source>
        <dbReference type="SAM" id="MobiDB-lite"/>
    </source>
</evidence>